<evidence type="ECO:0000313" key="4">
    <source>
        <dbReference type="Proteomes" id="UP000028980"/>
    </source>
</evidence>
<dbReference type="GO" id="GO:0005829">
    <property type="term" value="C:cytosol"/>
    <property type="evidence" value="ECO:0007669"/>
    <property type="project" value="TreeGrafter"/>
</dbReference>
<dbReference type="Gene3D" id="3.40.50.2000">
    <property type="entry name" value="Glycogen Phosphorylase B"/>
    <property type="match status" value="2"/>
</dbReference>
<dbReference type="Proteomes" id="UP000028980">
    <property type="component" value="Unassembled WGS sequence"/>
</dbReference>
<evidence type="ECO:0000256" key="2">
    <source>
        <dbReference type="ARBA" id="ARBA00022679"/>
    </source>
</evidence>
<proteinExistence type="predicted"/>
<protein>
    <submittedName>
        <fullName evidence="3">ADP-heptose:LPS heptosyltransferase II</fullName>
    </submittedName>
</protein>
<dbReference type="SUPFAM" id="SSF53756">
    <property type="entry name" value="UDP-Glycosyltransferase/glycogen phosphorylase"/>
    <property type="match status" value="1"/>
</dbReference>
<reference evidence="3 4" key="1">
    <citation type="journal article" date="2014" name="Genome Announc.">
        <title>Draft Genome Sequences of Marine Flavobacterium Nonlabens Strains NR17, NR24, NR27, NR32, NR33, and Ara13.</title>
        <authorList>
            <person name="Nakanishi M."/>
            <person name="Meirelles P."/>
            <person name="Suzuki R."/>
            <person name="Takatani N."/>
            <person name="Mino S."/>
            <person name="Suda W."/>
            <person name="Oshima K."/>
            <person name="Hattori M."/>
            <person name="Ohkuma M."/>
            <person name="Hosokawa M."/>
            <person name="Miyashita K."/>
            <person name="Thompson F.L."/>
            <person name="Niwa A."/>
            <person name="Sawabe T."/>
            <person name="Sawabe T."/>
        </authorList>
    </citation>
    <scope>NUCLEOTIDE SEQUENCE [LARGE SCALE GENOMIC DNA]</scope>
    <source>
        <strain evidence="4">JCM19296</strain>
    </source>
</reference>
<comment type="caution">
    <text evidence="3">The sequence shown here is derived from an EMBL/GenBank/DDBJ whole genome shotgun (WGS) entry which is preliminary data.</text>
</comment>
<keyword evidence="1" id="KW-0328">Glycosyltransferase</keyword>
<dbReference type="InterPro" id="IPR051199">
    <property type="entry name" value="LPS_LOS_Heptosyltrfase"/>
</dbReference>
<evidence type="ECO:0000256" key="1">
    <source>
        <dbReference type="ARBA" id="ARBA00022676"/>
    </source>
</evidence>
<dbReference type="PANTHER" id="PTHR30160">
    <property type="entry name" value="TETRAACYLDISACCHARIDE 4'-KINASE-RELATED"/>
    <property type="match status" value="1"/>
</dbReference>
<dbReference type="GO" id="GO:0008713">
    <property type="term" value="F:ADP-heptose-lipopolysaccharide heptosyltransferase activity"/>
    <property type="evidence" value="ECO:0007669"/>
    <property type="project" value="TreeGrafter"/>
</dbReference>
<dbReference type="AlphaFoldDB" id="A0A081DDP5"/>
<accession>A0A081DDP5</accession>
<dbReference type="EMBL" id="BBLG01000006">
    <property type="protein sequence ID" value="GAK77041.1"/>
    <property type="molecule type" value="Genomic_DNA"/>
</dbReference>
<keyword evidence="2 3" id="KW-0808">Transferase</keyword>
<dbReference type="GO" id="GO:0009244">
    <property type="term" value="P:lipopolysaccharide core region biosynthetic process"/>
    <property type="evidence" value="ECO:0007669"/>
    <property type="project" value="TreeGrafter"/>
</dbReference>
<dbReference type="InterPro" id="IPR002201">
    <property type="entry name" value="Glyco_trans_9"/>
</dbReference>
<evidence type="ECO:0000313" key="3">
    <source>
        <dbReference type="EMBL" id="GAK77041.1"/>
    </source>
</evidence>
<dbReference type="CDD" id="cd03789">
    <property type="entry name" value="GT9_LPS_heptosyltransferase"/>
    <property type="match status" value="1"/>
</dbReference>
<name>A0A081DDP5_NONUL</name>
<sequence length="354" mass="39912">MNILLIQYKMIGDVLTSTIIAEQLKIIYPDAQIHYLISKTALAVVEGNTAIDKFICVDNKEFDSWRGVFTLARKLKKNNYSISIDAYGKNNSALLSRIVGAVQRIGYKKWFAPWAYTTAIKNSPDPEIYKTGLSLGSRLLLTASLTQNVQWDLLPKIHLSESEKQEGKNWLIENGLDLNSPITMVSALGSSMNKTLPLIYMAQVVDLTVQKTGSQVLFNYLPSQKDQAFEIYNACLPETQKHIFINAITPSLRDYLKVLHHCTTVIGNEGGAINMGKALDIPSFAIFSPWINKRSWNAGEDGKKHISVHLKDFKPELYGTKKASAFKKQAQELYQHFKPVLMFENLKKFVDGNY</sequence>
<gene>
    <name evidence="3" type="ORF">JCM19296_2645</name>
</gene>
<organism evidence="3 4">
    <name type="scientific">Nonlabens ulvanivorans</name>
    <name type="common">Persicivirga ulvanivorans</name>
    <dbReference type="NCBI Taxonomy" id="906888"/>
    <lineage>
        <taxon>Bacteria</taxon>
        <taxon>Pseudomonadati</taxon>
        <taxon>Bacteroidota</taxon>
        <taxon>Flavobacteriia</taxon>
        <taxon>Flavobacteriales</taxon>
        <taxon>Flavobacteriaceae</taxon>
        <taxon>Nonlabens</taxon>
    </lineage>
</organism>
<dbReference type="Pfam" id="PF01075">
    <property type="entry name" value="Glyco_transf_9"/>
    <property type="match status" value="1"/>
</dbReference>